<comment type="caution">
    <text evidence="4">The sequence shown here is derived from an EMBL/GenBank/DDBJ whole genome shotgun (WGS) entry which is preliminary data.</text>
</comment>
<keyword evidence="2" id="KW-1133">Transmembrane helix</keyword>
<accession>A0A813TKL5</accession>
<evidence type="ECO:0000313" key="6">
    <source>
        <dbReference type="EMBL" id="CAF0870109.1"/>
    </source>
</evidence>
<evidence type="ECO:0000313" key="4">
    <source>
        <dbReference type="EMBL" id="CAF0813947.1"/>
    </source>
</evidence>
<name>A0A813TKL5_9BILA</name>
<dbReference type="EMBL" id="CAJNOL010000128">
    <property type="protein sequence ID" value="CAF0870109.1"/>
    <property type="molecule type" value="Genomic_DNA"/>
</dbReference>
<feature type="region of interest" description="Disordered" evidence="1">
    <location>
        <begin position="72"/>
        <end position="120"/>
    </location>
</feature>
<dbReference type="EMBL" id="CAJNOL010000126">
    <property type="protein sequence ID" value="CAF0868064.1"/>
    <property type="molecule type" value="Genomic_DNA"/>
</dbReference>
<dbReference type="Proteomes" id="UP000663864">
    <property type="component" value="Unassembled WGS sequence"/>
</dbReference>
<feature type="transmembrane region" description="Helical" evidence="2">
    <location>
        <begin position="6"/>
        <end position="28"/>
    </location>
</feature>
<feature type="compositionally biased region" description="Basic and acidic residues" evidence="1">
    <location>
        <begin position="84"/>
        <end position="98"/>
    </location>
</feature>
<keyword evidence="9" id="KW-1185">Reference proteome</keyword>
<evidence type="ECO:0000313" key="5">
    <source>
        <dbReference type="EMBL" id="CAF0868064.1"/>
    </source>
</evidence>
<dbReference type="Proteomes" id="UP000663870">
    <property type="component" value="Unassembled WGS sequence"/>
</dbReference>
<evidence type="ECO:0000313" key="3">
    <source>
        <dbReference type="EMBL" id="CAF0743293.1"/>
    </source>
</evidence>
<keyword evidence="2" id="KW-0472">Membrane</keyword>
<protein>
    <submittedName>
        <fullName evidence="4">Uncharacterized protein</fullName>
    </submittedName>
</protein>
<evidence type="ECO:0000313" key="7">
    <source>
        <dbReference type="EMBL" id="CAF3601952.1"/>
    </source>
</evidence>
<gene>
    <name evidence="7" type="ORF">JBS370_LOCUS3836</name>
    <name evidence="5" type="ORF">JXQ802_LOCUS7536</name>
    <name evidence="6" type="ORF">JXQ802_LOCUS7634</name>
    <name evidence="3" type="ORF">PYM288_LOCUS1679</name>
    <name evidence="4" type="ORF">ZHD862_LOCUS3044</name>
</gene>
<evidence type="ECO:0000313" key="8">
    <source>
        <dbReference type="Proteomes" id="UP000663864"/>
    </source>
</evidence>
<dbReference type="Proteomes" id="UP000663854">
    <property type="component" value="Unassembled WGS sequence"/>
</dbReference>
<proteinExistence type="predicted"/>
<dbReference type="EMBL" id="CAJOBD010000169">
    <property type="protein sequence ID" value="CAF3601952.1"/>
    <property type="molecule type" value="Genomic_DNA"/>
</dbReference>
<evidence type="ECO:0000313" key="9">
    <source>
        <dbReference type="Proteomes" id="UP000663870"/>
    </source>
</evidence>
<evidence type="ECO:0000256" key="1">
    <source>
        <dbReference type="SAM" id="MobiDB-lite"/>
    </source>
</evidence>
<organism evidence="4 8">
    <name type="scientific">Rotaria sordida</name>
    <dbReference type="NCBI Taxonomy" id="392033"/>
    <lineage>
        <taxon>Eukaryota</taxon>
        <taxon>Metazoa</taxon>
        <taxon>Spiralia</taxon>
        <taxon>Gnathifera</taxon>
        <taxon>Rotifera</taxon>
        <taxon>Eurotatoria</taxon>
        <taxon>Bdelloidea</taxon>
        <taxon>Philodinida</taxon>
        <taxon>Philodinidae</taxon>
        <taxon>Rotaria</taxon>
    </lineage>
</organism>
<evidence type="ECO:0000256" key="2">
    <source>
        <dbReference type="SAM" id="Phobius"/>
    </source>
</evidence>
<dbReference type="Proteomes" id="UP000663836">
    <property type="component" value="Unassembled WGS sequence"/>
</dbReference>
<reference evidence="4" key="1">
    <citation type="submission" date="2021-02" db="EMBL/GenBank/DDBJ databases">
        <authorList>
            <person name="Nowell W R."/>
        </authorList>
    </citation>
    <scope>NUCLEOTIDE SEQUENCE</scope>
</reference>
<keyword evidence="2" id="KW-0812">Transmembrane</keyword>
<dbReference type="EMBL" id="CAJNOT010000064">
    <property type="protein sequence ID" value="CAF0813947.1"/>
    <property type="molecule type" value="Genomic_DNA"/>
</dbReference>
<sequence length="147" mass="16913">MDLFALILVTITAVTICGICLFIFVCALQPKFLRKLHGEADRAYQETDSNESPNENEDRLSIKSLDLALESSDLTKENSSQPNSRDKAAYLKSLERSLRTGRRMNDDDDNDNNNKTESYSNPLNYIRHFINKRIRRRTSNIPENTEL</sequence>
<dbReference type="EMBL" id="CAJNOH010000009">
    <property type="protein sequence ID" value="CAF0743293.1"/>
    <property type="molecule type" value="Genomic_DNA"/>
</dbReference>
<dbReference type="AlphaFoldDB" id="A0A813TKL5"/>